<dbReference type="InterPro" id="IPR020845">
    <property type="entry name" value="AMP-binding_CS"/>
</dbReference>
<feature type="compositionally biased region" description="Pro residues" evidence="1">
    <location>
        <begin position="303"/>
        <end position="328"/>
    </location>
</feature>
<evidence type="ECO:0000313" key="5">
    <source>
        <dbReference type="Proteomes" id="UP001501710"/>
    </source>
</evidence>
<gene>
    <name evidence="4" type="ORF">GCM10022254_54420</name>
</gene>
<organism evidence="4 5">
    <name type="scientific">Actinomadura meridiana</name>
    <dbReference type="NCBI Taxonomy" id="559626"/>
    <lineage>
        <taxon>Bacteria</taxon>
        <taxon>Bacillati</taxon>
        <taxon>Actinomycetota</taxon>
        <taxon>Actinomycetes</taxon>
        <taxon>Streptosporangiales</taxon>
        <taxon>Thermomonosporaceae</taxon>
        <taxon>Actinomadura</taxon>
    </lineage>
</organism>
<evidence type="ECO:0000259" key="3">
    <source>
        <dbReference type="Pfam" id="PF13193"/>
    </source>
</evidence>
<dbReference type="Pfam" id="PF13193">
    <property type="entry name" value="AMP-binding_C"/>
    <property type="match status" value="1"/>
</dbReference>
<reference evidence="5" key="1">
    <citation type="journal article" date="2019" name="Int. J. Syst. Evol. Microbiol.">
        <title>The Global Catalogue of Microorganisms (GCM) 10K type strain sequencing project: providing services to taxonomists for standard genome sequencing and annotation.</title>
        <authorList>
            <consortium name="The Broad Institute Genomics Platform"/>
            <consortium name="The Broad Institute Genome Sequencing Center for Infectious Disease"/>
            <person name="Wu L."/>
            <person name="Ma J."/>
        </authorList>
    </citation>
    <scope>NUCLEOTIDE SEQUENCE [LARGE SCALE GENOMIC DNA]</scope>
    <source>
        <strain evidence="5">JCM 17440</strain>
    </source>
</reference>
<dbReference type="Gene3D" id="3.30.300.30">
    <property type="match status" value="1"/>
</dbReference>
<dbReference type="InterPro" id="IPR000873">
    <property type="entry name" value="AMP-dep_synth/lig_dom"/>
</dbReference>
<dbReference type="InterPro" id="IPR025110">
    <property type="entry name" value="AMP-bd_C"/>
</dbReference>
<dbReference type="Gene3D" id="3.40.50.12780">
    <property type="entry name" value="N-terminal domain of ligase-like"/>
    <property type="match status" value="1"/>
</dbReference>
<dbReference type="PANTHER" id="PTHR45527">
    <property type="entry name" value="NONRIBOSOMAL PEPTIDE SYNTHETASE"/>
    <property type="match status" value="1"/>
</dbReference>
<dbReference type="SUPFAM" id="SSF56801">
    <property type="entry name" value="Acetyl-CoA synthetase-like"/>
    <property type="match status" value="1"/>
</dbReference>
<dbReference type="PANTHER" id="PTHR45527:SF1">
    <property type="entry name" value="FATTY ACID SYNTHASE"/>
    <property type="match status" value="1"/>
</dbReference>
<protein>
    <submittedName>
        <fullName evidence="4">Uncharacterized protein</fullName>
    </submittedName>
</protein>
<comment type="caution">
    <text evidence="4">The sequence shown here is derived from an EMBL/GenBank/DDBJ whole genome shotgun (WGS) entry which is preliminary data.</text>
</comment>
<dbReference type="RefSeq" id="WP_344901922.1">
    <property type="nucleotide sequence ID" value="NZ_BAABAS010000020.1"/>
</dbReference>
<accession>A0ABP8CF23</accession>
<dbReference type="Pfam" id="PF00501">
    <property type="entry name" value="AMP-binding"/>
    <property type="match status" value="2"/>
</dbReference>
<proteinExistence type="predicted"/>
<feature type="region of interest" description="Disordered" evidence="1">
    <location>
        <begin position="295"/>
        <end position="328"/>
    </location>
</feature>
<dbReference type="EMBL" id="BAABAS010000020">
    <property type="protein sequence ID" value="GAA4238445.1"/>
    <property type="molecule type" value="Genomic_DNA"/>
</dbReference>
<feature type="domain" description="AMP-dependent synthetase/ligase" evidence="2">
    <location>
        <begin position="133"/>
        <end position="366"/>
    </location>
</feature>
<evidence type="ECO:0000259" key="2">
    <source>
        <dbReference type="Pfam" id="PF00501"/>
    </source>
</evidence>
<dbReference type="InterPro" id="IPR042099">
    <property type="entry name" value="ANL_N_sf"/>
</dbReference>
<name>A0ABP8CF23_9ACTN</name>
<feature type="domain" description="AMP-dependent synthetase/ligase" evidence="2">
    <location>
        <begin position="20"/>
        <end position="115"/>
    </location>
</feature>
<feature type="domain" description="AMP-binding enzyme C-terminal" evidence="3">
    <location>
        <begin position="418"/>
        <end position="494"/>
    </location>
</feature>
<dbReference type="Proteomes" id="UP001501710">
    <property type="component" value="Unassembled WGS sequence"/>
</dbReference>
<evidence type="ECO:0000256" key="1">
    <source>
        <dbReference type="SAM" id="MobiDB-lite"/>
    </source>
</evidence>
<keyword evidence="5" id="KW-1185">Reference proteome</keyword>
<dbReference type="PROSITE" id="PS00455">
    <property type="entry name" value="AMP_BINDING"/>
    <property type="match status" value="1"/>
</dbReference>
<dbReference type="InterPro" id="IPR045851">
    <property type="entry name" value="AMP-bd_C_sf"/>
</dbReference>
<sequence>MGCLAITGDPLSPDLLGSIAEHAHRAPDSPALVWRDAVIGYRELTELADAKLTELIDLGLTAGDRVGVLAPKSPEAIALIMAATRARLRFLLPATDLGPGTLTTLLERAGCTHVLSPGSAPRLLEPGARGTLADDVSFMLTTSGSTGVPKIVPLTTGGVDAFTRWAGPRFGIAPGTRVLNYAPLNFDLCLLDIWATLRHGGCAVLVPADLGLDGHRLLDLLVEQRIDVVQAVPMMYRLVADAARETGRTVDTARHVIFTGDTVPAALLGELPALFPHASLHNLYGCTETNDSLLHTVDGAVPPTTPSPPASPLPPTSPPPPTTPLPLGEPLPGVHILLVDVDGAVIQGPGVGELQVSTPFQTPGYLGTPGHDRFVRRGDVTFFRSGDLVRRHADGSLTLEGRDDFQVKVRGVRINAQEVERVIADHGQVVEAAVVAVPDPVAGHLLRAVVRRAPGSALNSLVLRAHCAGRLPRAAVPAALQIVDAPLPKTSTGKINRRLLPPMEG</sequence>
<evidence type="ECO:0000313" key="4">
    <source>
        <dbReference type="EMBL" id="GAA4238445.1"/>
    </source>
</evidence>